<comment type="caution">
    <text evidence="1">The sequence shown here is derived from an EMBL/GenBank/DDBJ whole genome shotgun (WGS) entry which is preliminary data.</text>
</comment>
<gene>
    <name evidence="1" type="ORF">GCM10011608_11040</name>
</gene>
<keyword evidence="2" id="KW-1185">Reference proteome</keyword>
<sequence length="152" mass="16343">MNLPGWADMSDLDKGAALLHDRARESEGDDYAAEHYPARYLRDPRLVALGPVEATAHARAVAQGLPRPLSVGVPANGNLTLHLSTPAEVDAWAALVGATVGHDDYAYRSDPDDLGSPIVHEYGTAWEHSTYGRWLGRKVALGCEVPGEPPRP</sequence>
<protein>
    <submittedName>
        <fullName evidence="1">Uncharacterized protein</fullName>
    </submittedName>
</protein>
<evidence type="ECO:0000313" key="2">
    <source>
        <dbReference type="Proteomes" id="UP000608890"/>
    </source>
</evidence>
<reference evidence="1" key="2">
    <citation type="submission" date="2020-09" db="EMBL/GenBank/DDBJ databases">
        <authorList>
            <person name="Sun Q."/>
            <person name="Zhou Y."/>
        </authorList>
    </citation>
    <scope>NUCLEOTIDE SEQUENCE</scope>
    <source>
        <strain evidence="1">CGMCC 4.7312</strain>
    </source>
</reference>
<name>A0A917TMV5_9ACTN</name>
<accession>A0A917TMV5</accession>
<reference evidence="1" key="1">
    <citation type="journal article" date="2014" name="Int. J. Syst. Evol. Microbiol.">
        <title>Complete genome sequence of Corynebacterium casei LMG S-19264T (=DSM 44701T), isolated from a smear-ripened cheese.</title>
        <authorList>
            <consortium name="US DOE Joint Genome Institute (JGI-PGF)"/>
            <person name="Walter F."/>
            <person name="Albersmeier A."/>
            <person name="Kalinowski J."/>
            <person name="Ruckert C."/>
        </authorList>
    </citation>
    <scope>NUCLEOTIDE SEQUENCE</scope>
    <source>
        <strain evidence="1">CGMCC 4.7312</strain>
    </source>
</reference>
<dbReference type="Proteomes" id="UP000608890">
    <property type="component" value="Unassembled WGS sequence"/>
</dbReference>
<organism evidence="1 2">
    <name type="scientific">Micromonospora sonchi</name>
    <dbReference type="NCBI Taxonomy" id="1763543"/>
    <lineage>
        <taxon>Bacteria</taxon>
        <taxon>Bacillati</taxon>
        <taxon>Actinomycetota</taxon>
        <taxon>Actinomycetes</taxon>
        <taxon>Micromonosporales</taxon>
        <taxon>Micromonosporaceae</taxon>
        <taxon>Micromonospora</taxon>
    </lineage>
</organism>
<dbReference type="EMBL" id="BMNB01000003">
    <property type="protein sequence ID" value="GGM27990.1"/>
    <property type="molecule type" value="Genomic_DNA"/>
</dbReference>
<dbReference type="RefSeq" id="WP_189041140.1">
    <property type="nucleotide sequence ID" value="NZ_BMNB01000003.1"/>
</dbReference>
<proteinExistence type="predicted"/>
<dbReference type="AlphaFoldDB" id="A0A917TMV5"/>
<evidence type="ECO:0000313" key="1">
    <source>
        <dbReference type="EMBL" id="GGM27990.1"/>
    </source>
</evidence>